<sequence>MNAMRTFIFIPPVRQVTGGLAVLCALAAHLHDTGFSVWLVLREQGWRPQGLAENVPLLAWQELNLKPHDIWLTPEGWANALLPGLSAGARCLVYCQNQAYLFSSLPAGVDWRKLPVRMLAVSQPVAWYIGQTLGLDCPVLRPGIDLTRFHPSGVKPSGALRIACMPRKNKAVLDRVREVFSARTAGHLNVEWLPIAGLDACGVAEALRSAHLFLATGFPEGLGLPPLEAMACGCLPVGFAGFGGFDYMRQAADVPGAYTPWFPLREVDWGGNGLWCADGDVLAAALALETAAHWWLTDDPRLHAALESGQRTAQAYSLDRQREAVTELWTSLGQPA</sequence>
<dbReference type="HOGENOM" id="CLU_841253_0_0_7"/>
<reference evidence="1 2" key="1">
    <citation type="journal article" date="2011" name="J. Bacteriol.">
        <title>Genome sequence of the mercury-methylating and pleomorphic Desulfovibrio africanus Strain Walvis Bay.</title>
        <authorList>
            <person name="Brown S.D."/>
            <person name="Wall J.D."/>
            <person name="Kucken A.M."/>
            <person name="Gilmour C.C."/>
            <person name="Podar M."/>
            <person name="Brandt C.C."/>
            <person name="Teshima H."/>
            <person name="Detter J.C."/>
            <person name="Han C.S."/>
            <person name="Land M.L."/>
            <person name="Lucas S."/>
            <person name="Han J."/>
            <person name="Pennacchio L."/>
            <person name="Nolan M."/>
            <person name="Pitluck S."/>
            <person name="Woyke T."/>
            <person name="Goodwin L."/>
            <person name="Palumbo A.V."/>
            <person name="Elias D.A."/>
        </authorList>
    </citation>
    <scope>NUCLEOTIDE SEQUENCE [LARGE SCALE GENOMIC DNA]</scope>
    <source>
        <strain evidence="1 2">Walvis Bay</strain>
    </source>
</reference>
<keyword evidence="2" id="KW-1185">Reference proteome</keyword>
<dbReference type="GO" id="GO:0016740">
    <property type="term" value="F:transferase activity"/>
    <property type="evidence" value="ECO:0007669"/>
    <property type="project" value="UniProtKB-KW"/>
</dbReference>
<dbReference type="AlphaFoldDB" id="F3Z173"/>
<gene>
    <name evidence="1" type="ORF">Desaf_1635</name>
</gene>
<accession>F3Z173</accession>
<evidence type="ECO:0000313" key="1">
    <source>
        <dbReference type="EMBL" id="EGJ49971.1"/>
    </source>
</evidence>
<name>F3Z173_DESAF</name>
<protein>
    <submittedName>
        <fullName evidence="1">Glycosyl transferase group 1</fullName>
    </submittedName>
</protein>
<dbReference type="KEGG" id="daf:Desaf_1635"/>
<proteinExistence type="predicted"/>
<dbReference type="SUPFAM" id="SSF53756">
    <property type="entry name" value="UDP-Glycosyltransferase/glycogen phosphorylase"/>
    <property type="match status" value="1"/>
</dbReference>
<evidence type="ECO:0000313" key="2">
    <source>
        <dbReference type="Proteomes" id="UP000007844"/>
    </source>
</evidence>
<dbReference type="RefSeq" id="WP_014259739.1">
    <property type="nucleotide sequence ID" value="NC_016629.1"/>
</dbReference>
<dbReference type="Gene3D" id="3.40.50.2000">
    <property type="entry name" value="Glycogen Phosphorylase B"/>
    <property type="match status" value="1"/>
</dbReference>
<organism evidence="1 2">
    <name type="scientific">Desulfocurvibacter africanus subsp. africanus str. Walvis Bay</name>
    <dbReference type="NCBI Taxonomy" id="690850"/>
    <lineage>
        <taxon>Bacteria</taxon>
        <taxon>Pseudomonadati</taxon>
        <taxon>Thermodesulfobacteriota</taxon>
        <taxon>Desulfovibrionia</taxon>
        <taxon>Desulfovibrionales</taxon>
        <taxon>Desulfovibrionaceae</taxon>
        <taxon>Desulfocurvibacter</taxon>
    </lineage>
</organism>
<dbReference type="EMBL" id="CP003221">
    <property type="protein sequence ID" value="EGJ49971.1"/>
    <property type="molecule type" value="Genomic_DNA"/>
</dbReference>
<dbReference type="STRING" id="690850.Desaf_1635"/>
<dbReference type="Proteomes" id="UP000007844">
    <property type="component" value="Chromosome"/>
</dbReference>
<keyword evidence="1" id="KW-0808">Transferase</keyword>
<dbReference type="eggNOG" id="COG0438">
    <property type="taxonomic scope" value="Bacteria"/>
</dbReference>